<accession>A0ABX1T8N5</accession>
<dbReference type="PROSITE" id="PS50878">
    <property type="entry name" value="RT_POL"/>
    <property type="match status" value="1"/>
</dbReference>
<protein>
    <submittedName>
        <fullName evidence="3">Alpha/beta hydrolase</fullName>
    </submittedName>
</protein>
<dbReference type="GO" id="GO:0016787">
    <property type="term" value="F:hydrolase activity"/>
    <property type="evidence" value="ECO:0007669"/>
    <property type="project" value="UniProtKB-KW"/>
</dbReference>
<evidence type="ECO:0000256" key="1">
    <source>
        <dbReference type="ARBA" id="ARBA00034120"/>
    </source>
</evidence>
<dbReference type="SUPFAM" id="SSF56672">
    <property type="entry name" value="DNA/RNA polymerases"/>
    <property type="match status" value="1"/>
</dbReference>
<dbReference type="InterPro" id="IPR051083">
    <property type="entry name" value="GrpII_Intron_Splice-Mob/Def"/>
</dbReference>
<comment type="caution">
    <text evidence="3">The sequence shown here is derived from an EMBL/GenBank/DDBJ whole genome shotgun (WGS) entry which is preliminary data.</text>
</comment>
<proteinExistence type="inferred from homology"/>
<dbReference type="InterPro" id="IPR000477">
    <property type="entry name" value="RT_dom"/>
</dbReference>
<dbReference type="PANTHER" id="PTHR34047">
    <property type="entry name" value="NUCLEAR INTRON MATURASE 1, MITOCHONDRIAL-RELATED"/>
    <property type="match status" value="1"/>
</dbReference>
<name>A0ABX1T8N5_9PROT</name>
<dbReference type="InterPro" id="IPR043502">
    <property type="entry name" value="DNA/RNA_pol_sf"/>
</dbReference>
<dbReference type="PANTHER" id="PTHR34047:SF8">
    <property type="entry name" value="PROTEIN YKFC"/>
    <property type="match status" value="1"/>
</dbReference>
<keyword evidence="3" id="KW-0378">Hydrolase</keyword>
<dbReference type="Pfam" id="PF00078">
    <property type="entry name" value="RVT_1"/>
    <property type="match status" value="1"/>
</dbReference>
<gene>
    <name evidence="3" type="ORF">E4Q08_12610</name>
</gene>
<dbReference type="RefSeq" id="WP_169070646.1">
    <property type="nucleotide sequence ID" value="NZ_SPMX01000034.1"/>
</dbReference>
<evidence type="ECO:0000259" key="2">
    <source>
        <dbReference type="PROSITE" id="PS50878"/>
    </source>
</evidence>
<sequence>MQRQAITLAALADRNNLELATWKAARGKSSRPAVARFLGQLDENLDQLAADILSERSPQGRAIQFTIHDPKRRTIHAACFADRVLHHAILNLAEPRLERMLVDGCYACRRGKGVHSAVAAVQQTLRAYPWFVQVDIDAYFASIRHDLLLELIARRFKGEPFLRLLARILASGATGGAGVGLPIGALTSQHFANAFLDSADRLLLRQPGCGGLVRYMDDIVWGCASRQAAEESVATLAAHLSIERALRLKPRRRIARSAEGTQFCGFRIRQGVVLASRRKLARFRAALQRIERVAATGRVAEADLQRAAELALATLDGCQSLGFRQRLLAAHRLEL</sequence>
<dbReference type="CDD" id="cd01651">
    <property type="entry name" value="RT_G2_intron"/>
    <property type="match status" value="1"/>
</dbReference>
<dbReference type="Proteomes" id="UP000886469">
    <property type="component" value="Unassembled WGS sequence"/>
</dbReference>
<dbReference type="EMBL" id="SPMX01000034">
    <property type="protein sequence ID" value="NMQ06035.1"/>
    <property type="molecule type" value="Genomic_DNA"/>
</dbReference>
<evidence type="ECO:0000313" key="4">
    <source>
        <dbReference type="Proteomes" id="UP000886469"/>
    </source>
</evidence>
<feature type="domain" description="Reverse transcriptase" evidence="2">
    <location>
        <begin position="1"/>
        <end position="268"/>
    </location>
</feature>
<keyword evidence="4" id="KW-1185">Reference proteome</keyword>
<evidence type="ECO:0000313" key="3">
    <source>
        <dbReference type="EMBL" id="NMQ06035.1"/>
    </source>
</evidence>
<reference evidence="3" key="1">
    <citation type="submission" date="2019-03" db="EMBL/GenBank/DDBJ databases">
        <title>Metabolic reconstructions from genomes of highly enriched 'Candidatus Accumulibacter' and 'Candidatus Competibacter' bioreactor populations.</title>
        <authorList>
            <person name="Annavajhala M.K."/>
            <person name="Welles L."/>
            <person name="Abbas B."/>
            <person name="Sorokin D."/>
            <person name="Park H."/>
            <person name="Van Loosdrecht M."/>
            <person name="Chandran K."/>
        </authorList>
    </citation>
    <scope>NUCLEOTIDE SEQUENCE</scope>
    <source>
        <strain evidence="3">SBR_L</strain>
    </source>
</reference>
<comment type="similarity">
    <text evidence="1">Belongs to the bacterial reverse transcriptase family.</text>
</comment>
<organism evidence="3 4">
    <name type="scientific">Candidatus Accumulibacter contiguus</name>
    <dbReference type="NCBI Taxonomy" id="2954381"/>
    <lineage>
        <taxon>Bacteria</taxon>
        <taxon>Pseudomonadati</taxon>
        <taxon>Pseudomonadota</taxon>
        <taxon>Betaproteobacteria</taxon>
        <taxon>Candidatus Accumulibacter</taxon>
    </lineage>
</organism>